<feature type="region of interest" description="Disordered" evidence="1">
    <location>
        <begin position="1"/>
        <end position="38"/>
    </location>
</feature>
<evidence type="ECO:0000256" key="1">
    <source>
        <dbReference type="SAM" id="MobiDB-lite"/>
    </source>
</evidence>
<sequence length="38" mass="4039">MEVWVPTGRGSTAHGGPHGNVREQKGGYTNVYPAGKSR</sequence>
<gene>
    <name evidence="3" type="ORF">ACH47G_14620</name>
</gene>
<proteinExistence type="predicted"/>
<dbReference type="Pfam" id="PF15535">
    <property type="entry name" value="Ntox37"/>
    <property type="match status" value="1"/>
</dbReference>
<protein>
    <submittedName>
        <fullName evidence="3">Polymorphic toxin type 37 domain-containing protein</fullName>
    </submittedName>
</protein>
<reference evidence="3 4" key="1">
    <citation type="submission" date="2024-10" db="EMBL/GenBank/DDBJ databases">
        <title>The Natural Products Discovery Center: Release of the First 8490 Sequenced Strains for Exploring Actinobacteria Biosynthetic Diversity.</title>
        <authorList>
            <person name="Kalkreuter E."/>
            <person name="Kautsar S.A."/>
            <person name="Yang D."/>
            <person name="Bader C.D."/>
            <person name="Teijaro C.N."/>
            <person name="Fluegel L."/>
            <person name="Davis C.M."/>
            <person name="Simpson J.R."/>
            <person name="Lauterbach L."/>
            <person name="Steele A.D."/>
            <person name="Gui C."/>
            <person name="Meng S."/>
            <person name="Li G."/>
            <person name="Viehrig K."/>
            <person name="Ye F."/>
            <person name="Su P."/>
            <person name="Kiefer A.F."/>
            <person name="Nichols A."/>
            <person name="Cepeda A.J."/>
            <person name="Yan W."/>
            <person name="Fan B."/>
            <person name="Jiang Y."/>
            <person name="Adhikari A."/>
            <person name="Zheng C.-J."/>
            <person name="Schuster L."/>
            <person name="Cowan T.M."/>
            <person name="Smanski M.J."/>
            <person name="Chevrette M.G."/>
            <person name="De Carvalho L.P.S."/>
            <person name="Shen B."/>
        </authorList>
    </citation>
    <scope>NUCLEOTIDE SEQUENCE [LARGE SCALE GENOMIC DNA]</scope>
    <source>
        <strain evidence="3 4">NPDC019626</strain>
    </source>
</reference>
<dbReference type="InterPro" id="IPR029108">
    <property type="entry name" value="Ntox37-like_C"/>
</dbReference>
<evidence type="ECO:0000313" key="3">
    <source>
        <dbReference type="EMBL" id="MFI2321716.1"/>
    </source>
</evidence>
<organism evidence="3 4">
    <name type="scientific">Nocardia beijingensis</name>
    <dbReference type="NCBI Taxonomy" id="95162"/>
    <lineage>
        <taxon>Bacteria</taxon>
        <taxon>Bacillati</taxon>
        <taxon>Actinomycetota</taxon>
        <taxon>Actinomycetes</taxon>
        <taxon>Mycobacteriales</taxon>
        <taxon>Nocardiaceae</taxon>
        <taxon>Nocardia</taxon>
    </lineage>
</organism>
<evidence type="ECO:0000259" key="2">
    <source>
        <dbReference type="Pfam" id="PF15535"/>
    </source>
</evidence>
<keyword evidence="4" id="KW-1185">Reference proteome</keyword>
<accession>A0ABW7WGY1</accession>
<dbReference type="Proteomes" id="UP001611450">
    <property type="component" value="Unassembled WGS sequence"/>
</dbReference>
<name>A0ABW7WGY1_9NOCA</name>
<feature type="domain" description="Toxin 37-like C-terminal" evidence="2">
    <location>
        <begin position="3"/>
        <end position="35"/>
    </location>
</feature>
<evidence type="ECO:0000313" key="4">
    <source>
        <dbReference type="Proteomes" id="UP001611450"/>
    </source>
</evidence>
<dbReference type="RefSeq" id="WP_396947622.1">
    <property type="nucleotide sequence ID" value="NZ_JBIRXV010000002.1"/>
</dbReference>
<dbReference type="EMBL" id="JBIRXV010000002">
    <property type="protein sequence ID" value="MFI2321716.1"/>
    <property type="molecule type" value="Genomic_DNA"/>
</dbReference>
<comment type="caution">
    <text evidence="3">The sequence shown here is derived from an EMBL/GenBank/DDBJ whole genome shotgun (WGS) entry which is preliminary data.</text>
</comment>